<name>A0AAV5L4Z7_9ROSI</name>
<organism evidence="2 3">
    <name type="scientific">Rubroshorea leprosula</name>
    <dbReference type="NCBI Taxonomy" id="152421"/>
    <lineage>
        <taxon>Eukaryota</taxon>
        <taxon>Viridiplantae</taxon>
        <taxon>Streptophyta</taxon>
        <taxon>Embryophyta</taxon>
        <taxon>Tracheophyta</taxon>
        <taxon>Spermatophyta</taxon>
        <taxon>Magnoliopsida</taxon>
        <taxon>eudicotyledons</taxon>
        <taxon>Gunneridae</taxon>
        <taxon>Pentapetalae</taxon>
        <taxon>rosids</taxon>
        <taxon>malvids</taxon>
        <taxon>Malvales</taxon>
        <taxon>Dipterocarpaceae</taxon>
        <taxon>Rubroshorea</taxon>
    </lineage>
</organism>
<proteinExistence type="predicted"/>
<gene>
    <name evidence="2" type="ORF">SLEP1_g40942</name>
</gene>
<feature type="chain" id="PRO_5043327372" evidence="1">
    <location>
        <begin position="19"/>
        <end position="78"/>
    </location>
</feature>
<protein>
    <submittedName>
        <fullName evidence="2">Uncharacterized protein</fullName>
    </submittedName>
</protein>
<evidence type="ECO:0000313" key="2">
    <source>
        <dbReference type="EMBL" id="GKV32326.1"/>
    </source>
</evidence>
<keyword evidence="1" id="KW-0732">Signal</keyword>
<keyword evidence="3" id="KW-1185">Reference proteome</keyword>
<dbReference type="AlphaFoldDB" id="A0AAV5L4Z7"/>
<comment type="caution">
    <text evidence="2">The sequence shown here is derived from an EMBL/GenBank/DDBJ whole genome shotgun (WGS) entry which is preliminary data.</text>
</comment>
<feature type="signal peptide" evidence="1">
    <location>
        <begin position="1"/>
        <end position="18"/>
    </location>
</feature>
<reference evidence="2 3" key="1">
    <citation type="journal article" date="2021" name="Commun. Biol.">
        <title>The genome of Shorea leprosula (Dipterocarpaceae) highlights the ecological relevance of drought in aseasonal tropical rainforests.</title>
        <authorList>
            <person name="Ng K.K.S."/>
            <person name="Kobayashi M.J."/>
            <person name="Fawcett J.A."/>
            <person name="Hatakeyama M."/>
            <person name="Paape T."/>
            <person name="Ng C.H."/>
            <person name="Ang C.C."/>
            <person name="Tnah L.H."/>
            <person name="Lee C.T."/>
            <person name="Nishiyama T."/>
            <person name="Sese J."/>
            <person name="O'Brien M.J."/>
            <person name="Copetti D."/>
            <person name="Mohd Noor M.I."/>
            <person name="Ong R.C."/>
            <person name="Putra M."/>
            <person name="Sireger I.Z."/>
            <person name="Indrioko S."/>
            <person name="Kosugi Y."/>
            <person name="Izuno A."/>
            <person name="Isagi Y."/>
            <person name="Lee S.L."/>
            <person name="Shimizu K.K."/>
        </authorList>
    </citation>
    <scope>NUCLEOTIDE SEQUENCE [LARGE SCALE GENOMIC DNA]</scope>
    <source>
        <strain evidence="2">214</strain>
    </source>
</reference>
<evidence type="ECO:0000313" key="3">
    <source>
        <dbReference type="Proteomes" id="UP001054252"/>
    </source>
</evidence>
<accession>A0AAV5L4Z7</accession>
<evidence type="ECO:0000256" key="1">
    <source>
        <dbReference type="SAM" id="SignalP"/>
    </source>
</evidence>
<dbReference type="Proteomes" id="UP001054252">
    <property type="component" value="Unassembled WGS sequence"/>
</dbReference>
<sequence>MAMMTTKARIMTLRLAHAVDVAGFCFCEGKDFLELWEKTGGVAQDVSDLRKEESQGFTVPIIRWLFAEKSPRNARHWP</sequence>
<dbReference type="EMBL" id="BPVZ01000095">
    <property type="protein sequence ID" value="GKV32326.1"/>
    <property type="molecule type" value="Genomic_DNA"/>
</dbReference>